<dbReference type="HOGENOM" id="CLU_2993175_0_0_6"/>
<dbReference type="EMBL" id="ABXV02000027">
    <property type="protein sequence ID" value="EFB71998.1"/>
    <property type="molecule type" value="Genomic_DNA"/>
</dbReference>
<protein>
    <recommendedName>
        <fullName evidence="3">Palmdelphin</fullName>
    </recommendedName>
</protein>
<dbReference type="STRING" id="500637.PROVRUST_06752"/>
<evidence type="ECO:0008006" key="3">
    <source>
        <dbReference type="Google" id="ProtNLM"/>
    </source>
</evidence>
<dbReference type="eggNOG" id="ENOG502ZXJ6">
    <property type="taxonomic scope" value="Bacteria"/>
</dbReference>
<dbReference type="AlphaFoldDB" id="D1P382"/>
<reference evidence="1" key="1">
    <citation type="submission" date="2009-12" db="EMBL/GenBank/DDBJ databases">
        <authorList>
            <person name="Weinstock G."/>
            <person name="Sodergren E."/>
            <person name="Clifton S."/>
            <person name="Fulton L."/>
            <person name="Fulton B."/>
            <person name="Courtney L."/>
            <person name="Fronick C."/>
            <person name="Harrison M."/>
            <person name="Strong C."/>
            <person name="Farmer C."/>
            <person name="Delahaunty K."/>
            <person name="Markovic C."/>
            <person name="Hall O."/>
            <person name="Minx P."/>
            <person name="Tomlinson C."/>
            <person name="Mitreva M."/>
            <person name="Nelson J."/>
            <person name="Hou S."/>
            <person name="Wollam A."/>
            <person name="Pepin K.H."/>
            <person name="Johnson M."/>
            <person name="Bhonagiri V."/>
            <person name="Nash W.E."/>
            <person name="Warren W."/>
            <person name="Chinwalla A."/>
            <person name="Mardis E.R."/>
            <person name="Wilson R.K."/>
        </authorList>
    </citation>
    <scope>NUCLEOTIDE SEQUENCE [LARGE SCALE GENOMIC DNA]</scope>
    <source>
        <strain evidence="1">DSM 4541</strain>
    </source>
</reference>
<name>D1P382_9GAMM</name>
<accession>D1P382</accession>
<keyword evidence="2" id="KW-1185">Reference proteome</keyword>
<evidence type="ECO:0000313" key="2">
    <source>
        <dbReference type="Proteomes" id="UP000005512"/>
    </source>
</evidence>
<sequence>MTIKDPITGESLVRSNHPILPDDGLDHTPCHIELIQSAARARTKAPYQQILKPQKPR</sequence>
<gene>
    <name evidence="1" type="ORF">PROVRUST_06752</name>
</gene>
<dbReference type="Proteomes" id="UP000005512">
    <property type="component" value="Unassembled WGS sequence"/>
</dbReference>
<organism evidence="1 2">
    <name type="scientific">Providencia rustigianii DSM 4541</name>
    <dbReference type="NCBI Taxonomy" id="500637"/>
    <lineage>
        <taxon>Bacteria</taxon>
        <taxon>Pseudomonadati</taxon>
        <taxon>Pseudomonadota</taxon>
        <taxon>Gammaproteobacteria</taxon>
        <taxon>Enterobacterales</taxon>
        <taxon>Morganellaceae</taxon>
        <taxon>Providencia</taxon>
    </lineage>
</organism>
<evidence type="ECO:0000313" key="1">
    <source>
        <dbReference type="EMBL" id="EFB71998.1"/>
    </source>
</evidence>
<comment type="caution">
    <text evidence="1">The sequence shown here is derived from an EMBL/GenBank/DDBJ whole genome shotgun (WGS) entry which is preliminary data.</text>
</comment>
<proteinExistence type="predicted"/>